<organism evidence="1 2">
    <name type="scientific">Haemaphysalis longicornis</name>
    <name type="common">Bush tick</name>
    <dbReference type="NCBI Taxonomy" id="44386"/>
    <lineage>
        <taxon>Eukaryota</taxon>
        <taxon>Metazoa</taxon>
        <taxon>Ecdysozoa</taxon>
        <taxon>Arthropoda</taxon>
        <taxon>Chelicerata</taxon>
        <taxon>Arachnida</taxon>
        <taxon>Acari</taxon>
        <taxon>Parasitiformes</taxon>
        <taxon>Ixodida</taxon>
        <taxon>Ixodoidea</taxon>
        <taxon>Ixodidae</taxon>
        <taxon>Haemaphysalinae</taxon>
        <taxon>Haemaphysalis</taxon>
    </lineage>
</organism>
<name>A0A9J6FA15_HAELO</name>
<keyword evidence="2" id="KW-1185">Reference proteome</keyword>
<comment type="caution">
    <text evidence="1">The sequence shown here is derived from an EMBL/GenBank/DDBJ whole genome shotgun (WGS) entry which is preliminary data.</text>
</comment>
<evidence type="ECO:0000313" key="1">
    <source>
        <dbReference type="EMBL" id="KAH9363086.1"/>
    </source>
</evidence>
<dbReference type="Proteomes" id="UP000821853">
    <property type="component" value="Chromosome 1"/>
</dbReference>
<evidence type="ECO:0000313" key="2">
    <source>
        <dbReference type="Proteomes" id="UP000821853"/>
    </source>
</evidence>
<sequence>MKPTRQGNSIFADTTPDLTLVGSGIKATWCNTGEDLGSDNRILEVIVRNGPPVVSKRRVKATNWDTFRRIRSGQDPINNIQSVQDATEEIELEDDQDVVDSHLVSLWKKKKRV</sequence>
<dbReference type="EMBL" id="JABSTR010000001">
    <property type="protein sequence ID" value="KAH9363086.1"/>
    <property type="molecule type" value="Genomic_DNA"/>
</dbReference>
<dbReference type="OrthoDB" id="10525778at2759"/>
<proteinExistence type="predicted"/>
<accession>A0A9J6FA15</accession>
<dbReference type="AlphaFoldDB" id="A0A9J6FA15"/>
<protein>
    <submittedName>
        <fullName evidence="1">Uncharacterized protein</fullName>
    </submittedName>
</protein>
<dbReference type="VEuPathDB" id="VectorBase:HLOH_046387"/>
<gene>
    <name evidence="1" type="ORF">HPB48_014132</name>
</gene>
<reference evidence="1 2" key="1">
    <citation type="journal article" date="2020" name="Cell">
        <title>Large-Scale Comparative Analyses of Tick Genomes Elucidate Their Genetic Diversity and Vector Capacities.</title>
        <authorList>
            <consortium name="Tick Genome and Microbiome Consortium (TIGMIC)"/>
            <person name="Jia N."/>
            <person name="Wang J."/>
            <person name="Shi W."/>
            <person name="Du L."/>
            <person name="Sun Y."/>
            <person name="Zhan W."/>
            <person name="Jiang J.F."/>
            <person name="Wang Q."/>
            <person name="Zhang B."/>
            <person name="Ji P."/>
            <person name="Bell-Sakyi L."/>
            <person name="Cui X.M."/>
            <person name="Yuan T.T."/>
            <person name="Jiang B.G."/>
            <person name="Yang W.F."/>
            <person name="Lam T.T."/>
            <person name="Chang Q.C."/>
            <person name="Ding S.J."/>
            <person name="Wang X.J."/>
            <person name="Zhu J.G."/>
            <person name="Ruan X.D."/>
            <person name="Zhao L."/>
            <person name="Wei J.T."/>
            <person name="Ye R.Z."/>
            <person name="Que T.C."/>
            <person name="Du C.H."/>
            <person name="Zhou Y.H."/>
            <person name="Cheng J.X."/>
            <person name="Dai P.F."/>
            <person name="Guo W.B."/>
            <person name="Han X.H."/>
            <person name="Huang E.J."/>
            <person name="Li L.F."/>
            <person name="Wei W."/>
            <person name="Gao Y.C."/>
            <person name="Liu J.Z."/>
            <person name="Shao H.Z."/>
            <person name="Wang X."/>
            <person name="Wang C.C."/>
            <person name="Yang T.C."/>
            <person name="Huo Q.B."/>
            <person name="Li W."/>
            <person name="Chen H.Y."/>
            <person name="Chen S.E."/>
            <person name="Zhou L.G."/>
            <person name="Ni X.B."/>
            <person name="Tian J.H."/>
            <person name="Sheng Y."/>
            <person name="Liu T."/>
            <person name="Pan Y.S."/>
            <person name="Xia L.Y."/>
            <person name="Li J."/>
            <person name="Zhao F."/>
            <person name="Cao W.C."/>
        </authorList>
    </citation>
    <scope>NUCLEOTIDE SEQUENCE [LARGE SCALE GENOMIC DNA]</scope>
    <source>
        <strain evidence="1">HaeL-2018</strain>
    </source>
</reference>